<comment type="subcellular location">
    <subcellularLocation>
        <location evidence="1">Membrane</location>
    </subcellularLocation>
</comment>
<keyword evidence="3" id="KW-0202">Cytokine</keyword>
<comment type="similarity">
    <text evidence="2">Belongs to the tumor necrosis factor family.</text>
</comment>
<gene>
    <name evidence="9" type="primary">TNFSF11</name>
</gene>
<evidence type="ECO:0000313" key="9">
    <source>
        <dbReference type="RefSeq" id="XP_072850870.1"/>
    </source>
</evidence>
<reference evidence="9" key="1">
    <citation type="submission" date="2025-08" db="UniProtKB">
        <authorList>
            <consortium name="RefSeq"/>
        </authorList>
    </citation>
    <scope>IDENTIFICATION</scope>
</reference>
<dbReference type="InterPro" id="IPR008983">
    <property type="entry name" value="Tumour_necrosis_fac-like_dom"/>
</dbReference>
<evidence type="ECO:0000256" key="3">
    <source>
        <dbReference type="ARBA" id="ARBA00022514"/>
    </source>
</evidence>
<name>A0ABM5FZP0_9SAUR</name>
<dbReference type="GeneID" id="110084678"/>
<evidence type="ECO:0000256" key="6">
    <source>
        <dbReference type="SAM" id="Phobius"/>
    </source>
</evidence>
<dbReference type="RefSeq" id="XP_072850870.1">
    <property type="nucleotide sequence ID" value="XM_072994769.1"/>
</dbReference>
<organism evidence="8 9">
    <name type="scientific">Pogona vitticeps</name>
    <name type="common">central bearded dragon</name>
    <dbReference type="NCBI Taxonomy" id="103695"/>
    <lineage>
        <taxon>Eukaryota</taxon>
        <taxon>Metazoa</taxon>
        <taxon>Chordata</taxon>
        <taxon>Craniata</taxon>
        <taxon>Vertebrata</taxon>
        <taxon>Euteleostomi</taxon>
        <taxon>Lepidosauria</taxon>
        <taxon>Squamata</taxon>
        <taxon>Bifurcata</taxon>
        <taxon>Unidentata</taxon>
        <taxon>Episquamata</taxon>
        <taxon>Toxicofera</taxon>
        <taxon>Iguania</taxon>
        <taxon>Acrodonta</taxon>
        <taxon>Agamidae</taxon>
        <taxon>Amphibolurinae</taxon>
        <taxon>Pogona</taxon>
    </lineage>
</organism>
<evidence type="ECO:0000313" key="8">
    <source>
        <dbReference type="Proteomes" id="UP001652642"/>
    </source>
</evidence>
<feature type="domain" description="THD" evidence="7">
    <location>
        <begin position="171"/>
        <end position="320"/>
    </location>
</feature>
<evidence type="ECO:0000256" key="2">
    <source>
        <dbReference type="ARBA" id="ARBA00008670"/>
    </source>
</evidence>
<keyword evidence="6" id="KW-1133">Transmembrane helix</keyword>
<feature type="region of interest" description="Disordered" evidence="5">
    <location>
        <begin position="22"/>
        <end position="46"/>
    </location>
</feature>
<keyword evidence="8" id="KW-1185">Reference proteome</keyword>
<sequence length="324" mass="35957">MRRASRDYSKYLRGAEELGASAAHECAPPPPPPPLPAPGGGLGQPHAASASRSLLAALVLLVLGQVICSVALFLYFRAQMDPNRMSEEDTHCLRAFLRLPGNIDLQETTLANQETRLMSESCRRMKQAFQGAMQKEVQRIIIEKDESRSEKSLTGTAWLDLPKKNKPDKPPFAHLIIDGNKIPAGTGKVNLTSWHHDKGWANILNMTFSDGRLIANHDGFYYLYASVCFRHHETLGNLTGQILQLMVYVTKTDVKRRNSVVLMKGGSTKNWSGDSEFHFYSVNVGGFFKLKSGEIVGVQVSHPSLLDRSPEGTYFGAFKIRDID</sequence>
<keyword evidence="4 6" id="KW-0472">Membrane</keyword>
<feature type="transmembrane region" description="Helical" evidence="6">
    <location>
        <begin position="54"/>
        <end position="76"/>
    </location>
</feature>
<dbReference type="PANTHER" id="PTHR11471:SF3">
    <property type="entry name" value="TUMOR NECROSIS FACTOR LIGAND SUPERFAMILY MEMBER 11"/>
    <property type="match status" value="1"/>
</dbReference>
<protein>
    <submittedName>
        <fullName evidence="9">Tumor necrosis factor ligand superfamily member 11</fullName>
    </submittedName>
</protein>
<accession>A0ABM5FZP0</accession>
<evidence type="ECO:0000256" key="1">
    <source>
        <dbReference type="ARBA" id="ARBA00004370"/>
    </source>
</evidence>
<dbReference type="PANTHER" id="PTHR11471">
    <property type="entry name" value="TUMOR NECROSIS FACTOR FAMILY MEMBER"/>
    <property type="match status" value="1"/>
</dbReference>
<dbReference type="Gene3D" id="2.60.120.40">
    <property type="match status" value="1"/>
</dbReference>
<proteinExistence type="inferred from homology"/>
<evidence type="ECO:0000259" key="7">
    <source>
        <dbReference type="PROSITE" id="PS50049"/>
    </source>
</evidence>
<evidence type="ECO:0000256" key="5">
    <source>
        <dbReference type="SAM" id="MobiDB-lite"/>
    </source>
</evidence>
<feature type="compositionally biased region" description="Pro residues" evidence="5">
    <location>
        <begin position="27"/>
        <end position="37"/>
    </location>
</feature>
<dbReference type="SMART" id="SM00207">
    <property type="entry name" value="TNF"/>
    <property type="match status" value="1"/>
</dbReference>
<dbReference type="InterPro" id="IPR006052">
    <property type="entry name" value="TNF_dom"/>
</dbReference>
<dbReference type="PROSITE" id="PS50049">
    <property type="entry name" value="THD_2"/>
    <property type="match status" value="1"/>
</dbReference>
<keyword evidence="6" id="KW-0812">Transmembrane</keyword>
<dbReference type="Proteomes" id="UP001652642">
    <property type="component" value="Chromosome 3"/>
</dbReference>
<dbReference type="Pfam" id="PF00229">
    <property type="entry name" value="TNF"/>
    <property type="match status" value="1"/>
</dbReference>
<dbReference type="SUPFAM" id="SSF49842">
    <property type="entry name" value="TNF-like"/>
    <property type="match status" value="1"/>
</dbReference>
<dbReference type="CDD" id="cd00184">
    <property type="entry name" value="TNF"/>
    <property type="match status" value="1"/>
</dbReference>
<evidence type="ECO:0000256" key="4">
    <source>
        <dbReference type="ARBA" id="ARBA00023136"/>
    </source>
</evidence>